<evidence type="ECO:0000256" key="11">
    <source>
        <dbReference type="ARBA" id="ARBA00023054"/>
    </source>
</evidence>
<dbReference type="GO" id="GO:0016567">
    <property type="term" value="P:protein ubiquitination"/>
    <property type="evidence" value="ECO:0007669"/>
    <property type="project" value="UniProtKB-UniRule"/>
</dbReference>
<dbReference type="SMART" id="SM00184">
    <property type="entry name" value="RING"/>
    <property type="match status" value="1"/>
</dbReference>
<dbReference type="Pfam" id="PF08647">
    <property type="entry name" value="BRE1"/>
    <property type="match status" value="1"/>
</dbReference>
<evidence type="ECO:0000256" key="2">
    <source>
        <dbReference type="ARBA" id="ARBA00004123"/>
    </source>
</evidence>
<keyword evidence="6 15" id="KW-0479">Metal-binding</keyword>
<feature type="coiled-coil region" evidence="16">
    <location>
        <begin position="595"/>
        <end position="657"/>
    </location>
</feature>
<evidence type="ECO:0000256" key="10">
    <source>
        <dbReference type="ARBA" id="ARBA00022853"/>
    </source>
</evidence>
<dbReference type="EC" id="2.3.2.27" evidence="15"/>
<evidence type="ECO:0000256" key="17">
    <source>
        <dbReference type="SAM" id="MobiDB-lite"/>
    </source>
</evidence>
<dbReference type="Proteomes" id="UP000242791">
    <property type="component" value="Unassembled WGS sequence"/>
</dbReference>
<feature type="coiled-coil region" evidence="16">
    <location>
        <begin position="278"/>
        <end position="524"/>
    </location>
</feature>
<comment type="catalytic activity">
    <reaction evidence="1 15">
        <text>S-ubiquitinyl-[E2 ubiquitin-conjugating enzyme]-L-cysteine + [acceptor protein]-L-lysine = [E2 ubiquitin-conjugating enzyme]-L-cysteine + N(6)-ubiquitinyl-[acceptor protein]-L-lysine.</text>
        <dbReference type="EC" id="2.3.2.27"/>
    </reaction>
</comment>
<keyword evidence="10 15" id="KW-0156">Chromatin regulator</keyword>
<protein>
    <recommendedName>
        <fullName evidence="15">E3 ubiquitin protein ligase</fullName>
        <ecNumber evidence="15">2.3.2.27</ecNumber>
    </recommendedName>
</protein>
<dbReference type="PANTHER" id="PTHR23163">
    <property type="entry name" value="RING FINGER PROTEIN-RELATED"/>
    <property type="match status" value="1"/>
</dbReference>
<dbReference type="Gene3D" id="3.30.40.10">
    <property type="entry name" value="Zinc/RING finger domain, C3HC4 (zinc finger)"/>
    <property type="match status" value="1"/>
</dbReference>
<name>A0A1J9R3V6_9EURO</name>
<organism evidence="19 20">
    <name type="scientific">Blastomyces percursus</name>
    <dbReference type="NCBI Taxonomy" id="1658174"/>
    <lineage>
        <taxon>Eukaryota</taxon>
        <taxon>Fungi</taxon>
        <taxon>Dikarya</taxon>
        <taxon>Ascomycota</taxon>
        <taxon>Pezizomycotina</taxon>
        <taxon>Eurotiomycetes</taxon>
        <taxon>Eurotiomycetidae</taxon>
        <taxon>Onygenales</taxon>
        <taxon>Ajellomycetaceae</taxon>
        <taxon>Blastomyces</taxon>
    </lineage>
</organism>
<evidence type="ECO:0000256" key="6">
    <source>
        <dbReference type="ARBA" id="ARBA00022723"/>
    </source>
</evidence>
<evidence type="ECO:0000256" key="13">
    <source>
        <dbReference type="ARBA" id="ARBA00059679"/>
    </source>
</evidence>
<dbReference type="STRING" id="1658174.A0A1J9R3V6"/>
<evidence type="ECO:0000256" key="9">
    <source>
        <dbReference type="ARBA" id="ARBA00022833"/>
    </source>
</evidence>
<keyword evidence="8 15" id="KW-0833">Ubl conjugation pathway</keyword>
<dbReference type="GO" id="GO:0006325">
    <property type="term" value="P:chromatin organization"/>
    <property type="evidence" value="ECO:0007669"/>
    <property type="project" value="UniProtKB-KW"/>
</dbReference>
<dbReference type="Pfam" id="PF26095">
    <property type="entry name" value="CC_Bre1"/>
    <property type="match status" value="1"/>
</dbReference>
<keyword evidence="7 14" id="KW-0863">Zinc-finger</keyword>
<dbReference type="InterPro" id="IPR058643">
    <property type="entry name" value="BRE1-like_CC"/>
</dbReference>
<keyword evidence="9 15" id="KW-0862">Zinc</keyword>
<accession>A0A1J9R3V6</accession>
<dbReference type="SUPFAM" id="SSF57850">
    <property type="entry name" value="RING/U-box"/>
    <property type="match status" value="1"/>
</dbReference>
<dbReference type="OrthoDB" id="654191at2759"/>
<keyword evidence="11 15" id="KW-0175">Coiled coil</keyword>
<evidence type="ECO:0000256" key="5">
    <source>
        <dbReference type="ARBA" id="ARBA00022679"/>
    </source>
</evidence>
<keyword evidence="12 15" id="KW-0539">Nucleus</keyword>
<feature type="coiled-coil region" evidence="16">
    <location>
        <begin position="68"/>
        <end position="95"/>
    </location>
</feature>
<keyword evidence="5 15" id="KW-0808">Transferase</keyword>
<sequence length="752" mass="85362">MPAVEASTVPLAESGLVVKMEDRKRPAAYDPNESTPPLKKQATSLNGGAKPHPDTDMPWKDDLERFQKDAILRQMQEYKREKSLLEAKLKELTKATEYHNDHLRIIDAWFKQLIDEVKVIVDASDNETQDKQPFPSALLFADHDNFEKHLRARSDDIKATISKLFSRPVNVSAEVTHLQGQLAKKLAEEKVAIAELEKSLTEKQQLEERLDAASLRYMVAEKKIDRARSLTVARLEKQYILGAQRPGGDNLSVKREDSSSSNGVGDSSDRVAELEEGRNRAIAISEKQKEQLEKLETENSKLLTQVTEFNMKLSKLSDEDYAHTDLFKQLKSQHEDVIKRINHLEATNVQLREEAEKLQAERNAYRIQIENESQVAVGEKEAQLAKTESDLARIRNARDELLADQQMRKAAQEQERTSICQTRELLDAKESRISALESEIERLQLHIEGIKNTSPSIEDLPLEDLRVKYQTLEKQYEMLNTELASMQTAFTKTSKLASQKLADLNVLEEKVQRLTAEKSKADQKYFAAMKSKEARDAELRSLRIQNMKSSDIVSQLKEAETTTRSLVSNVEKQLTETKETLTNTVSQYHGARQQLAEADIVIQGLNLQVTELKKQIVTKDSSLSSATSACRKAETEVEGLKATLADTKKSLESWRNKGLGNSSSEYEMLRASLHLPQFHTSYVWCMSILLTFVKQSLALCTVCRRNFKNTVIKTCGHVFCKECVEERLTSRSRKCPNCNKSFGSNDYMHITL</sequence>
<comment type="subcellular location">
    <subcellularLocation>
        <location evidence="2 15">Nucleus</location>
    </subcellularLocation>
</comment>
<dbReference type="PROSITE" id="PS50089">
    <property type="entry name" value="ZF_RING_2"/>
    <property type="match status" value="1"/>
</dbReference>
<evidence type="ECO:0000256" key="1">
    <source>
        <dbReference type="ARBA" id="ARBA00000900"/>
    </source>
</evidence>
<comment type="caution">
    <text evidence="19">The sequence shown here is derived from an EMBL/GenBank/DDBJ whole genome shotgun (WGS) entry which is preliminary data.</text>
</comment>
<dbReference type="InterPro" id="IPR013956">
    <property type="entry name" value="E3_ubiquit_lig_Bre1"/>
</dbReference>
<evidence type="ECO:0000256" key="15">
    <source>
        <dbReference type="RuleBase" id="RU365038"/>
    </source>
</evidence>
<proteinExistence type="inferred from homology"/>
<dbReference type="GO" id="GO:0005634">
    <property type="term" value="C:nucleus"/>
    <property type="evidence" value="ECO:0007669"/>
    <property type="project" value="UniProtKB-SubCell"/>
</dbReference>
<evidence type="ECO:0000313" key="19">
    <source>
        <dbReference type="EMBL" id="OJD22301.1"/>
    </source>
</evidence>
<evidence type="ECO:0000256" key="7">
    <source>
        <dbReference type="ARBA" id="ARBA00022771"/>
    </source>
</evidence>
<dbReference type="InterPro" id="IPR013083">
    <property type="entry name" value="Znf_RING/FYVE/PHD"/>
</dbReference>
<dbReference type="VEuPathDB" id="FungiDB:ACJ73_06352"/>
<feature type="region of interest" description="Disordered" evidence="17">
    <location>
        <begin position="20"/>
        <end position="59"/>
    </location>
</feature>
<dbReference type="CDD" id="cd16499">
    <property type="entry name" value="RING-HC_Bre1-like"/>
    <property type="match status" value="1"/>
</dbReference>
<evidence type="ECO:0000256" key="16">
    <source>
        <dbReference type="SAM" id="Coils"/>
    </source>
</evidence>
<reference evidence="19 20" key="1">
    <citation type="submission" date="2015-08" db="EMBL/GenBank/DDBJ databases">
        <title>Emmonsia species relationships and genome sequence.</title>
        <authorList>
            <person name="Cuomo C.A."/>
            <person name="Schwartz I.S."/>
            <person name="Kenyon C."/>
            <person name="De Hoog G.S."/>
            <person name="Govender N.P."/>
            <person name="Botha A."/>
            <person name="Moreno L."/>
            <person name="De Vries M."/>
            <person name="Munoz J.F."/>
            <person name="Stielow J.B."/>
        </authorList>
    </citation>
    <scope>NUCLEOTIDE SEQUENCE [LARGE SCALE GENOMIC DNA]</scope>
    <source>
        <strain evidence="19 20">EI222</strain>
    </source>
</reference>
<comment type="similarity">
    <text evidence="4 15">Belongs to the BRE1 family.</text>
</comment>
<dbReference type="PANTHER" id="PTHR23163:SF0">
    <property type="entry name" value="E3 UBIQUITIN-PROTEIN LIGASE BRE1"/>
    <property type="match status" value="1"/>
</dbReference>
<evidence type="ECO:0000256" key="3">
    <source>
        <dbReference type="ARBA" id="ARBA00004906"/>
    </source>
</evidence>
<dbReference type="Pfam" id="PF13923">
    <property type="entry name" value="zf-C3HC4_2"/>
    <property type="match status" value="1"/>
</dbReference>
<dbReference type="AlphaFoldDB" id="A0A1J9R3V6"/>
<evidence type="ECO:0000256" key="4">
    <source>
        <dbReference type="ARBA" id="ARBA00005555"/>
    </source>
</evidence>
<comment type="function">
    <text evidence="13">E3 ubiquitin-protein ligase that mediates monoubiquitination of histone H2B to form H2BK123ub1. H2BK123ub1 gives a specific tag for epigenetic transcriptional activation and is also a prerequisite for H3K4me and H3K79me formation.</text>
</comment>
<evidence type="ECO:0000313" key="20">
    <source>
        <dbReference type="Proteomes" id="UP000242791"/>
    </source>
</evidence>
<feature type="region of interest" description="Disordered" evidence="17">
    <location>
        <begin position="246"/>
        <end position="272"/>
    </location>
</feature>
<dbReference type="EMBL" id="LGTZ01001105">
    <property type="protein sequence ID" value="OJD22301.1"/>
    <property type="molecule type" value="Genomic_DNA"/>
</dbReference>
<dbReference type="GO" id="GO:0033503">
    <property type="term" value="C:HULC complex"/>
    <property type="evidence" value="ECO:0007669"/>
    <property type="project" value="TreeGrafter"/>
</dbReference>
<feature type="coiled-coil region" evidence="16">
    <location>
        <begin position="184"/>
        <end position="223"/>
    </location>
</feature>
<dbReference type="InterPro" id="IPR017907">
    <property type="entry name" value="Znf_RING_CS"/>
</dbReference>
<comment type="pathway">
    <text evidence="3 15">Protein modification; protein ubiquitination.</text>
</comment>
<feature type="domain" description="RING-type" evidence="18">
    <location>
        <begin position="700"/>
        <end position="739"/>
    </location>
</feature>
<dbReference type="GO" id="GO:0061630">
    <property type="term" value="F:ubiquitin protein ligase activity"/>
    <property type="evidence" value="ECO:0007669"/>
    <property type="project" value="UniProtKB-EC"/>
</dbReference>
<evidence type="ECO:0000256" key="12">
    <source>
        <dbReference type="ARBA" id="ARBA00023242"/>
    </source>
</evidence>
<evidence type="ECO:0000259" key="18">
    <source>
        <dbReference type="PROSITE" id="PS50089"/>
    </source>
</evidence>
<gene>
    <name evidence="19" type="ORF">ACJ73_06352</name>
</gene>
<evidence type="ECO:0000256" key="8">
    <source>
        <dbReference type="ARBA" id="ARBA00022786"/>
    </source>
</evidence>
<dbReference type="PROSITE" id="PS00518">
    <property type="entry name" value="ZF_RING_1"/>
    <property type="match status" value="1"/>
</dbReference>
<keyword evidence="20" id="KW-1185">Reference proteome</keyword>
<dbReference type="InterPro" id="IPR001841">
    <property type="entry name" value="Znf_RING"/>
</dbReference>
<dbReference type="GO" id="GO:0008270">
    <property type="term" value="F:zinc ion binding"/>
    <property type="evidence" value="ECO:0007669"/>
    <property type="project" value="UniProtKB-KW"/>
</dbReference>
<evidence type="ECO:0000256" key="14">
    <source>
        <dbReference type="PROSITE-ProRule" id="PRU00175"/>
    </source>
</evidence>
<dbReference type="UniPathway" id="UPA00143"/>